<evidence type="ECO:0000256" key="3">
    <source>
        <dbReference type="ARBA" id="ARBA00008870"/>
    </source>
</evidence>
<feature type="domain" description="N-acetyltransferase" evidence="12">
    <location>
        <begin position="15"/>
        <end position="168"/>
    </location>
</feature>
<evidence type="ECO:0000256" key="7">
    <source>
        <dbReference type="ARBA" id="ARBA00022679"/>
    </source>
</evidence>
<accession>A0A2H3IVP3</accession>
<evidence type="ECO:0000256" key="2">
    <source>
        <dbReference type="ARBA" id="ARBA00004496"/>
    </source>
</evidence>
<comment type="catalytic activity">
    <reaction evidence="10">
        <text>N-terminal L-seryl-[histone H2A] + acetyl-CoA = N-terminal N(alpha)-acetyl-L-seryl-[histone H2A] + CoA + H(+)</text>
        <dbReference type="Rhea" id="RHEA:50600"/>
        <dbReference type="Rhea" id="RHEA-COMP:12742"/>
        <dbReference type="Rhea" id="RHEA-COMP:12744"/>
        <dbReference type="ChEBI" id="CHEBI:15378"/>
        <dbReference type="ChEBI" id="CHEBI:57287"/>
        <dbReference type="ChEBI" id="CHEBI:57288"/>
        <dbReference type="ChEBI" id="CHEBI:64738"/>
        <dbReference type="ChEBI" id="CHEBI:83690"/>
        <dbReference type="EC" id="2.3.1.257"/>
    </reaction>
</comment>
<evidence type="ECO:0000256" key="8">
    <source>
        <dbReference type="ARBA" id="ARBA00023242"/>
    </source>
</evidence>
<gene>
    <name evidence="13" type="ORF">WOLCODRAFT_61011</name>
</gene>
<feature type="non-terminal residue" evidence="13">
    <location>
        <position position="1"/>
    </location>
</feature>
<dbReference type="Pfam" id="PF00583">
    <property type="entry name" value="Acetyltransf_1"/>
    <property type="match status" value="1"/>
</dbReference>
<evidence type="ECO:0000256" key="6">
    <source>
        <dbReference type="ARBA" id="ARBA00022490"/>
    </source>
</evidence>
<keyword evidence="9 13" id="KW-0012">Acyltransferase</keyword>
<comment type="subcellular location">
    <subcellularLocation>
        <location evidence="2">Cytoplasm</location>
    </subcellularLocation>
    <subcellularLocation>
        <location evidence="1">Nucleus</location>
    </subcellularLocation>
</comment>
<evidence type="ECO:0000256" key="5">
    <source>
        <dbReference type="ARBA" id="ARBA00015043"/>
    </source>
</evidence>
<evidence type="ECO:0000313" key="13">
    <source>
        <dbReference type="EMBL" id="PCH33801.1"/>
    </source>
</evidence>
<organism evidence="13 14">
    <name type="scientific">Wolfiporia cocos (strain MD-104)</name>
    <name type="common">Brown rot fungus</name>
    <dbReference type="NCBI Taxonomy" id="742152"/>
    <lineage>
        <taxon>Eukaryota</taxon>
        <taxon>Fungi</taxon>
        <taxon>Dikarya</taxon>
        <taxon>Basidiomycota</taxon>
        <taxon>Agaricomycotina</taxon>
        <taxon>Agaricomycetes</taxon>
        <taxon>Polyporales</taxon>
        <taxon>Phaeolaceae</taxon>
        <taxon>Wolfiporia</taxon>
    </lineage>
</organism>
<dbReference type="GO" id="GO:0010485">
    <property type="term" value="F:histone H4 acetyltransferase activity"/>
    <property type="evidence" value="ECO:0007669"/>
    <property type="project" value="InterPro"/>
</dbReference>
<dbReference type="GO" id="GO:0005737">
    <property type="term" value="C:cytoplasm"/>
    <property type="evidence" value="ECO:0007669"/>
    <property type="project" value="UniProtKB-SubCell"/>
</dbReference>
<dbReference type="AlphaFoldDB" id="A0A2H3IVP3"/>
<dbReference type="InterPro" id="IPR016181">
    <property type="entry name" value="Acyl_CoA_acyltransferase"/>
</dbReference>
<protein>
    <recommendedName>
        <fullName evidence="5">N-alpha-acetyltransferase 40</fullName>
        <ecNumber evidence="4">2.3.1.257</ecNumber>
    </recommendedName>
</protein>
<dbReference type="Proteomes" id="UP000218811">
    <property type="component" value="Unassembled WGS sequence"/>
</dbReference>
<dbReference type="EC" id="2.3.1.257" evidence="4"/>
<comment type="catalytic activity">
    <reaction evidence="11">
        <text>N-terminal L-seryl-[histone H4] + acetyl-CoA = N-terminal N(alpha)-acetyl-L-seryl-[histone H4] + CoA + H(+)</text>
        <dbReference type="Rhea" id="RHEA:50596"/>
        <dbReference type="Rhea" id="RHEA-COMP:12740"/>
        <dbReference type="Rhea" id="RHEA-COMP:12743"/>
        <dbReference type="ChEBI" id="CHEBI:15378"/>
        <dbReference type="ChEBI" id="CHEBI:57287"/>
        <dbReference type="ChEBI" id="CHEBI:57288"/>
        <dbReference type="ChEBI" id="CHEBI:64738"/>
        <dbReference type="ChEBI" id="CHEBI:83690"/>
        <dbReference type="EC" id="2.3.1.257"/>
    </reaction>
</comment>
<dbReference type="PANTHER" id="PTHR20531">
    <property type="entry name" value="N-ALPHA-ACETYLTRANSFERASE 40"/>
    <property type="match status" value="1"/>
</dbReference>
<dbReference type="GO" id="GO:0005634">
    <property type="term" value="C:nucleus"/>
    <property type="evidence" value="ECO:0007669"/>
    <property type="project" value="UniProtKB-SubCell"/>
</dbReference>
<dbReference type="CDD" id="cd04301">
    <property type="entry name" value="NAT_SF"/>
    <property type="match status" value="1"/>
</dbReference>
<sequence length="259" mass="30330">FELHVATELDTSARAALWSIFEENMYDLYVGSSMGWDPDTKRAEMFDPLSRFIIVRHNQEDHLDQSKSKSASIIAYSMFRFEREERQNVLYCYELQVQREFRRAGLGIRLMQQLVSIGKRWYMENIMLTVLKSNTPAREFYNKLGYDTVSNWRTCLPEIHLVSGSTRHRQNTKNGKMKRSTKSTITKFYRNRCESTFLLMSITLAPLAGGADRIPLTAITRADNIRGKLQGLSLTHLIWRCANRTRCRDILRLSYRRQP</sequence>
<dbReference type="SUPFAM" id="SSF55729">
    <property type="entry name" value="Acyl-CoA N-acyltransferases (Nat)"/>
    <property type="match status" value="1"/>
</dbReference>
<evidence type="ECO:0000256" key="11">
    <source>
        <dbReference type="ARBA" id="ARBA00049524"/>
    </source>
</evidence>
<dbReference type="STRING" id="742152.A0A2H3IVP3"/>
<evidence type="ECO:0000256" key="9">
    <source>
        <dbReference type="ARBA" id="ARBA00023315"/>
    </source>
</evidence>
<dbReference type="EMBL" id="KB467831">
    <property type="protein sequence ID" value="PCH33801.1"/>
    <property type="molecule type" value="Genomic_DNA"/>
</dbReference>
<dbReference type="PANTHER" id="PTHR20531:SF1">
    <property type="entry name" value="N-ALPHA-ACETYLTRANSFERASE 40"/>
    <property type="match status" value="1"/>
</dbReference>
<name>A0A2H3IVP3_WOLCO</name>
<dbReference type="GO" id="GO:0043998">
    <property type="term" value="F:histone H2A acetyltransferase activity"/>
    <property type="evidence" value="ECO:0007669"/>
    <property type="project" value="InterPro"/>
</dbReference>
<evidence type="ECO:0000259" key="12">
    <source>
        <dbReference type="PROSITE" id="PS51186"/>
    </source>
</evidence>
<reference evidence="13 14" key="1">
    <citation type="journal article" date="2012" name="Science">
        <title>The Paleozoic origin of enzymatic lignin decomposition reconstructed from 31 fungal genomes.</title>
        <authorList>
            <person name="Floudas D."/>
            <person name="Binder M."/>
            <person name="Riley R."/>
            <person name="Barry K."/>
            <person name="Blanchette R.A."/>
            <person name="Henrissat B."/>
            <person name="Martinez A.T."/>
            <person name="Otillar R."/>
            <person name="Spatafora J.W."/>
            <person name="Yadav J.S."/>
            <person name="Aerts A."/>
            <person name="Benoit I."/>
            <person name="Boyd A."/>
            <person name="Carlson A."/>
            <person name="Copeland A."/>
            <person name="Coutinho P.M."/>
            <person name="de Vries R.P."/>
            <person name="Ferreira P."/>
            <person name="Findley K."/>
            <person name="Foster B."/>
            <person name="Gaskell J."/>
            <person name="Glotzer D."/>
            <person name="Gorecki P."/>
            <person name="Heitman J."/>
            <person name="Hesse C."/>
            <person name="Hori C."/>
            <person name="Igarashi K."/>
            <person name="Jurgens J.A."/>
            <person name="Kallen N."/>
            <person name="Kersten P."/>
            <person name="Kohler A."/>
            <person name="Kuees U."/>
            <person name="Kumar T.K.A."/>
            <person name="Kuo A."/>
            <person name="LaButti K."/>
            <person name="Larrondo L.F."/>
            <person name="Lindquist E."/>
            <person name="Ling A."/>
            <person name="Lombard V."/>
            <person name="Lucas S."/>
            <person name="Lundell T."/>
            <person name="Martin R."/>
            <person name="McLaughlin D.J."/>
            <person name="Morgenstern I."/>
            <person name="Morin E."/>
            <person name="Murat C."/>
            <person name="Nagy L.G."/>
            <person name="Nolan M."/>
            <person name="Ohm R.A."/>
            <person name="Patyshakuliyeva A."/>
            <person name="Rokas A."/>
            <person name="Ruiz-Duenas F.J."/>
            <person name="Sabat G."/>
            <person name="Salamov A."/>
            <person name="Samejima M."/>
            <person name="Schmutz J."/>
            <person name="Slot J.C."/>
            <person name="St John F."/>
            <person name="Stenlid J."/>
            <person name="Sun H."/>
            <person name="Sun S."/>
            <person name="Syed K."/>
            <person name="Tsang A."/>
            <person name="Wiebenga A."/>
            <person name="Young D."/>
            <person name="Pisabarro A."/>
            <person name="Eastwood D.C."/>
            <person name="Martin F."/>
            <person name="Cullen D."/>
            <person name="Grigoriev I.V."/>
            <person name="Hibbett D.S."/>
        </authorList>
    </citation>
    <scope>NUCLEOTIDE SEQUENCE [LARGE SCALE GENOMIC DNA]</scope>
    <source>
        <strain evidence="13 14">MD-104</strain>
    </source>
</reference>
<dbReference type="PROSITE" id="PS51186">
    <property type="entry name" value="GNAT"/>
    <property type="match status" value="1"/>
</dbReference>
<dbReference type="InterPro" id="IPR039949">
    <property type="entry name" value="NAA40"/>
</dbReference>
<evidence type="ECO:0000256" key="4">
    <source>
        <dbReference type="ARBA" id="ARBA00012950"/>
    </source>
</evidence>
<proteinExistence type="inferred from homology"/>
<dbReference type="OrthoDB" id="424551at2759"/>
<evidence type="ECO:0000256" key="10">
    <source>
        <dbReference type="ARBA" id="ARBA00047821"/>
    </source>
</evidence>
<dbReference type="InterPro" id="IPR000182">
    <property type="entry name" value="GNAT_dom"/>
</dbReference>
<keyword evidence="6" id="KW-0963">Cytoplasm</keyword>
<evidence type="ECO:0000256" key="1">
    <source>
        <dbReference type="ARBA" id="ARBA00004123"/>
    </source>
</evidence>
<dbReference type="Gene3D" id="3.40.630.30">
    <property type="match status" value="1"/>
</dbReference>
<keyword evidence="14" id="KW-1185">Reference proteome</keyword>
<comment type="similarity">
    <text evidence="3">Belongs to the acetyltransferase family. NAA40 subfamily.</text>
</comment>
<dbReference type="GO" id="GO:1990189">
    <property type="term" value="F:protein N-terminal-serine acetyltransferase activity"/>
    <property type="evidence" value="ECO:0007669"/>
    <property type="project" value="UniProtKB-EC"/>
</dbReference>
<keyword evidence="8" id="KW-0539">Nucleus</keyword>
<evidence type="ECO:0000313" key="14">
    <source>
        <dbReference type="Proteomes" id="UP000218811"/>
    </source>
</evidence>
<keyword evidence="7 13" id="KW-0808">Transferase</keyword>